<organism evidence="2">
    <name type="scientific">freshwater metagenome</name>
    <dbReference type="NCBI Taxonomy" id="449393"/>
    <lineage>
        <taxon>unclassified sequences</taxon>
        <taxon>metagenomes</taxon>
        <taxon>ecological metagenomes</taxon>
    </lineage>
</organism>
<dbReference type="EMBL" id="CAEZSV010000150">
    <property type="protein sequence ID" value="CAB4556905.1"/>
    <property type="molecule type" value="Genomic_DNA"/>
</dbReference>
<sequence length="73" mass="7807">MTNIRLIAYTSLAVGLINWRYIDFNAGGFAIIVGALLLLATLSKPINLKLQKGPGFIIALAISAIAIIYSFLA</sequence>
<reference evidence="2" key="1">
    <citation type="submission" date="2020-05" db="EMBL/GenBank/DDBJ databases">
        <authorList>
            <person name="Chiriac C."/>
            <person name="Salcher M."/>
            <person name="Ghai R."/>
            <person name="Kavagutti S V."/>
        </authorList>
    </citation>
    <scope>NUCLEOTIDE SEQUENCE</scope>
</reference>
<feature type="transmembrane region" description="Helical" evidence="1">
    <location>
        <begin position="54"/>
        <end position="72"/>
    </location>
</feature>
<keyword evidence="1" id="KW-0472">Membrane</keyword>
<keyword evidence="1" id="KW-1133">Transmembrane helix</keyword>
<protein>
    <submittedName>
        <fullName evidence="2">Unannotated protein</fullName>
    </submittedName>
</protein>
<accession>A0A6J6D0R2</accession>
<name>A0A6J6D0R2_9ZZZZ</name>
<gene>
    <name evidence="2" type="ORF">UFOPK1506_00815</name>
</gene>
<keyword evidence="1" id="KW-0812">Transmembrane</keyword>
<evidence type="ECO:0000256" key="1">
    <source>
        <dbReference type="SAM" id="Phobius"/>
    </source>
</evidence>
<dbReference type="AlphaFoldDB" id="A0A6J6D0R2"/>
<evidence type="ECO:0000313" key="2">
    <source>
        <dbReference type="EMBL" id="CAB4556905.1"/>
    </source>
</evidence>
<feature type="transmembrane region" description="Helical" evidence="1">
    <location>
        <begin position="24"/>
        <end position="42"/>
    </location>
</feature>
<proteinExistence type="predicted"/>